<feature type="region of interest" description="Disordered" evidence="1">
    <location>
        <begin position="1"/>
        <end position="76"/>
    </location>
</feature>
<dbReference type="RefSeq" id="XP_053579571.1">
    <property type="nucleotide sequence ID" value="XM_053736005.1"/>
</dbReference>
<evidence type="ECO:0000313" key="2">
    <source>
        <dbReference type="EMBL" id="KAF1748242.1"/>
    </source>
</evidence>
<evidence type="ECO:0000313" key="3">
    <source>
        <dbReference type="Proteomes" id="UP000483820"/>
    </source>
</evidence>
<gene>
    <name evidence="2" type="ORF">GCK72_024709</name>
</gene>
<sequence length="76" mass="8385">MTENSEPSDPPSNPFVQNSTTSKEVEITPNPEESFSKPAGIIRCAESTDDSHLLRRSSMKPSEPLDCSKHDGILKR</sequence>
<feature type="compositionally biased region" description="Basic and acidic residues" evidence="1">
    <location>
        <begin position="66"/>
        <end position="76"/>
    </location>
</feature>
<proteinExistence type="predicted"/>
<dbReference type="KEGG" id="crq:GCK72_024709"/>
<dbReference type="AlphaFoldDB" id="A0A6A5G0Q2"/>
<organism evidence="2 3">
    <name type="scientific">Caenorhabditis remanei</name>
    <name type="common">Caenorhabditis vulgaris</name>
    <dbReference type="NCBI Taxonomy" id="31234"/>
    <lineage>
        <taxon>Eukaryota</taxon>
        <taxon>Metazoa</taxon>
        <taxon>Ecdysozoa</taxon>
        <taxon>Nematoda</taxon>
        <taxon>Chromadorea</taxon>
        <taxon>Rhabditida</taxon>
        <taxon>Rhabditina</taxon>
        <taxon>Rhabditomorpha</taxon>
        <taxon>Rhabditoidea</taxon>
        <taxon>Rhabditidae</taxon>
        <taxon>Peloderinae</taxon>
        <taxon>Caenorhabditis</taxon>
    </lineage>
</organism>
<name>A0A6A5G0Q2_CAERE</name>
<accession>A0A6A5G0Q2</accession>
<dbReference type="CTD" id="78777833"/>
<evidence type="ECO:0000256" key="1">
    <source>
        <dbReference type="SAM" id="MobiDB-lite"/>
    </source>
</evidence>
<comment type="caution">
    <text evidence="2">The sequence shown here is derived from an EMBL/GenBank/DDBJ whole genome shotgun (WGS) entry which is preliminary data.</text>
</comment>
<dbReference type="EMBL" id="WUAV01000006">
    <property type="protein sequence ID" value="KAF1748242.1"/>
    <property type="molecule type" value="Genomic_DNA"/>
</dbReference>
<dbReference type="GeneID" id="78777833"/>
<reference evidence="2 3" key="1">
    <citation type="submission" date="2019-12" db="EMBL/GenBank/DDBJ databases">
        <title>Chromosome-level assembly of the Caenorhabditis remanei genome.</title>
        <authorList>
            <person name="Teterina A.A."/>
            <person name="Willis J.H."/>
            <person name="Phillips P.C."/>
        </authorList>
    </citation>
    <scope>NUCLEOTIDE SEQUENCE [LARGE SCALE GENOMIC DNA]</scope>
    <source>
        <strain evidence="2 3">PX506</strain>
        <tissue evidence="2">Whole organism</tissue>
    </source>
</reference>
<protein>
    <submittedName>
        <fullName evidence="2">Uncharacterized protein</fullName>
    </submittedName>
</protein>
<dbReference type="Proteomes" id="UP000483820">
    <property type="component" value="Chromosome X"/>
</dbReference>